<keyword evidence="8" id="KW-0326">Glycosidase</keyword>
<dbReference type="SUPFAM" id="SSF51445">
    <property type="entry name" value="(Trans)glycosidases"/>
    <property type="match status" value="1"/>
</dbReference>
<feature type="region of interest" description="Disordered" evidence="9">
    <location>
        <begin position="522"/>
        <end position="552"/>
    </location>
</feature>
<proteinExistence type="inferred from homology"/>
<comment type="similarity">
    <text evidence="3">Belongs to the glycosyl hydrolase 5 (cellulase A) family.</text>
</comment>
<keyword evidence="5" id="KW-0964">Secreted</keyword>
<keyword evidence="10" id="KW-0812">Transmembrane</keyword>
<dbReference type="EC" id="3.2.1.78" evidence="4"/>
<keyword evidence="7" id="KW-0378">Hydrolase</keyword>
<protein>
    <recommendedName>
        <fullName evidence="4">mannan endo-1,4-beta-mannosidase</fullName>
        <ecNumber evidence="4">3.2.1.78</ecNumber>
    </recommendedName>
</protein>
<feature type="region of interest" description="Disordered" evidence="9">
    <location>
        <begin position="723"/>
        <end position="751"/>
    </location>
</feature>
<keyword evidence="10" id="KW-1133">Transmembrane helix</keyword>
<dbReference type="GO" id="GO:0005576">
    <property type="term" value="C:extracellular region"/>
    <property type="evidence" value="ECO:0007669"/>
    <property type="project" value="UniProtKB-SubCell"/>
</dbReference>
<reference evidence="12" key="1">
    <citation type="submission" date="2014-11" db="EMBL/GenBank/DDBJ databases">
        <authorList>
            <person name="Otto D Thomas"/>
            <person name="Naeem Raeece"/>
        </authorList>
    </citation>
    <scope>NUCLEOTIDE SEQUENCE</scope>
</reference>
<evidence type="ECO:0000256" key="1">
    <source>
        <dbReference type="ARBA" id="ARBA00001678"/>
    </source>
</evidence>
<keyword evidence="6" id="KW-0732">Signal</keyword>
<accession>A0A0G4I1F5</accession>
<evidence type="ECO:0000256" key="9">
    <source>
        <dbReference type="SAM" id="MobiDB-lite"/>
    </source>
</evidence>
<evidence type="ECO:0000256" key="10">
    <source>
        <dbReference type="SAM" id="Phobius"/>
    </source>
</evidence>
<dbReference type="PANTHER" id="PTHR31451:SF39">
    <property type="entry name" value="MANNAN ENDO-1,4-BETA-MANNOSIDASE 1"/>
    <property type="match status" value="1"/>
</dbReference>
<evidence type="ECO:0000313" key="12">
    <source>
        <dbReference type="EMBL" id="CEM50658.1"/>
    </source>
</evidence>
<evidence type="ECO:0000259" key="11">
    <source>
        <dbReference type="Pfam" id="PF26410"/>
    </source>
</evidence>
<evidence type="ECO:0000256" key="3">
    <source>
        <dbReference type="ARBA" id="ARBA00005641"/>
    </source>
</evidence>
<evidence type="ECO:0000256" key="6">
    <source>
        <dbReference type="ARBA" id="ARBA00022729"/>
    </source>
</evidence>
<evidence type="ECO:0000256" key="8">
    <source>
        <dbReference type="ARBA" id="ARBA00023295"/>
    </source>
</evidence>
<feature type="region of interest" description="Disordered" evidence="9">
    <location>
        <begin position="793"/>
        <end position="837"/>
    </location>
</feature>
<comment type="subcellular location">
    <subcellularLocation>
        <location evidence="2">Secreted</location>
    </subcellularLocation>
</comment>
<evidence type="ECO:0000256" key="2">
    <source>
        <dbReference type="ARBA" id="ARBA00004613"/>
    </source>
</evidence>
<feature type="transmembrane region" description="Helical" evidence="10">
    <location>
        <begin position="37"/>
        <end position="56"/>
    </location>
</feature>
<keyword evidence="10" id="KW-0472">Membrane</keyword>
<dbReference type="AlphaFoldDB" id="A0A0G4I1F5"/>
<dbReference type="InterPro" id="IPR045053">
    <property type="entry name" value="MAN-like"/>
</dbReference>
<dbReference type="GO" id="GO:0016985">
    <property type="term" value="F:mannan endo-1,4-beta-mannosidase activity"/>
    <property type="evidence" value="ECO:0007669"/>
    <property type="project" value="UniProtKB-EC"/>
</dbReference>
<name>A0A0G4I1F5_9ALVE</name>
<dbReference type="Gene3D" id="3.20.20.80">
    <property type="entry name" value="Glycosidases"/>
    <property type="match status" value="1"/>
</dbReference>
<dbReference type="EMBL" id="CDMZ01004715">
    <property type="protein sequence ID" value="CEM50658.1"/>
    <property type="molecule type" value="Genomic_DNA"/>
</dbReference>
<dbReference type="Pfam" id="PF26410">
    <property type="entry name" value="GH5_mannosidase"/>
    <property type="match status" value="1"/>
</dbReference>
<sequence>MSRQPRFAEIYHDSDSDGGDGSLQFETLFSKCSFTRAVCTAAFLIFFFTFQGLLWFSPSSVSSGSKVKATERAHLSLTESHSGSEGGTLKVSASSWLWNLAMSNRNGNGGLGGPAWGETGGSITPEFILDTATREEFVVRRDGKLFLRERRFRFSGCNIYWLGLDENVGGIAAPTEFRIDNVLETARDLGATVVRSHTLGINYGYPYSFHPELAVFNESRLAAADRAIWKAGELGLRLLVPLTDHWNYYHGGKKIFCDWRGKADAEEFYKDETVIQDFETYIRTLLSHRNPHTGLRYSEDPTIVGWETGNELYPPAQWTARIAKLLKSLAPQQLVMDGRWGIDPESLQIEEIDLVSSHYYYWPLFELWKDRVWNGLGKARQAGKVFVVGEYDWTGKGGTSPSLPGSVRDFLSAVENMEGSVEGDLWWSLFGHHDHEGYVQHRDHVLSYTLHWPGDSADMRRRAELLRNHAFRMRGMSSPPPVPELSDVPVILSVEPAGKITWRGVRGAHAYLVEFAFAPASPPVSRDGEGAERSGDTENPEKEPGSSVSSSSSLWFPVAGPCSAVSLSLSRLCDSLRERCRMERGGGASRGETNGNPGPEPSIDLEGEDGRVSLCSHFLCGASDGSASTRVCGFPSGGVGRKGDERKVKFRAFAPSDNDSPFEVGRKGLPLWLLSDIQRAVRGDQEVVRGECLIGGLSSASPGVYQGSEWLGGFPSASSLLTSVLPPSRSETETGHGPEVPGGNGTHPPILRMSVGEAQKLVEKRQHSLSDLAVLAAWWLDLWALDIDSVKSDERGGTAQGSEGQSSSIPSSLLFRVTPVGSGGEVGQPSDPWPLTT</sequence>
<dbReference type="VEuPathDB" id="CryptoDB:Cvel_10099"/>
<comment type="catalytic activity">
    <reaction evidence="1">
        <text>Random hydrolysis of (1-&gt;4)-beta-D-mannosidic linkages in mannans, galactomannans and glucomannans.</text>
        <dbReference type="EC" id="3.2.1.78"/>
    </reaction>
</comment>
<dbReference type="InterPro" id="IPR017853">
    <property type="entry name" value="GH"/>
</dbReference>
<dbReference type="PANTHER" id="PTHR31451">
    <property type="match status" value="1"/>
</dbReference>
<feature type="compositionally biased region" description="Basic and acidic residues" evidence="9">
    <location>
        <begin position="526"/>
        <end position="544"/>
    </location>
</feature>
<gene>
    <name evidence="12" type="ORF">Cvel_10099</name>
</gene>
<evidence type="ECO:0000256" key="7">
    <source>
        <dbReference type="ARBA" id="ARBA00022801"/>
    </source>
</evidence>
<feature type="domain" description="Glycoside hydrolase family 5" evidence="11">
    <location>
        <begin position="136"/>
        <end position="343"/>
    </location>
</feature>
<evidence type="ECO:0000256" key="4">
    <source>
        <dbReference type="ARBA" id="ARBA00012706"/>
    </source>
</evidence>
<evidence type="ECO:0000256" key="5">
    <source>
        <dbReference type="ARBA" id="ARBA00022525"/>
    </source>
</evidence>
<dbReference type="InterPro" id="IPR001547">
    <property type="entry name" value="Glyco_hydro_5"/>
</dbReference>
<feature type="compositionally biased region" description="Low complexity" evidence="9">
    <location>
        <begin position="800"/>
        <end position="812"/>
    </location>
</feature>
<organism evidence="12">
    <name type="scientific">Chromera velia CCMP2878</name>
    <dbReference type="NCBI Taxonomy" id="1169474"/>
    <lineage>
        <taxon>Eukaryota</taxon>
        <taxon>Sar</taxon>
        <taxon>Alveolata</taxon>
        <taxon>Colpodellida</taxon>
        <taxon>Chromeraceae</taxon>
        <taxon>Chromera</taxon>
    </lineage>
</organism>
<feature type="region of interest" description="Disordered" evidence="9">
    <location>
        <begin position="584"/>
        <end position="607"/>
    </location>
</feature>